<dbReference type="Proteomes" id="UP000245396">
    <property type="component" value="Unassembled WGS sequence"/>
</dbReference>
<gene>
    <name evidence="1" type="ORF">C7441_102119</name>
</gene>
<protein>
    <submittedName>
        <fullName evidence="1">Putative redox protein</fullName>
    </submittedName>
</protein>
<dbReference type="Pfam" id="PF02566">
    <property type="entry name" value="OsmC"/>
    <property type="match status" value="1"/>
</dbReference>
<evidence type="ECO:0000313" key="2">
    <source>
        <dbReference type="Proteomes" id="UP000245396"/>
    </source>
</evidence>
<dbReference type="AlphaFoldDB" id="A0A316C7D2"/>
<dbReference type="InterPro" id="IPR036102">
    <property type="entry name" value="OsmC/Ohrsf"/>
</dbReference>
<keyword evidence="2" id="KW-1185">Reference proteome</keyword>
<dbReference type="EMBL" id="QGGG01000002">
    <property type="protein sequence ID" value="PWJ85675.1"/>
    <property type="molecule type" value="Genomic_DNA"/>
</dbReference>
<dbReference type="InterPro" id="IPR003718">
    <property type="entry name" value="OsmC/Ohr_fam"/>
</dbReference>
<dbReference type="NCBIfam" id="NF008009">
    <property type="entry name" value="PRK10738.1"/>
    <property type="match status" value="1"/>
</dbReference>
<sequence length="141" mass="15315">MKARVKWVEDRTFVGESASGHKLVFGTASGQEGNTPGPSPMELVLIGTGGCSAYDVVHILEKGREAVEDVVVELDADRADTEPKVFTRVHMHFIVKGRKLAPEKVRRAIDLSIEKYCSASAMVAKTATITHDFEVVDTSAD</sequence>
<reference evidence="1 2" key="1">
    <citation type="submission" date="2018-05" db="EMBL/GenBank/DDBJ databases">
        <title>Genomic Encyclopedia of Type Strains, Phase IV (KMG-IV): sequencing the most valuable type-strain genomes for metagenomic binning, comparative biology and taxonomic classification.</title>
        <authorList>
            <person name="Goeker M."/>
        </authorList>
    </citation>
    <scope>NUCLEOTIDE SEQUENCE [LARGE SCALE GENOMIC DNA]</scope>
    <source>
        <strain evidence="1 2">DSM 6986</strain>
    </source>
</reference>
<name>A0A316C7D2_PSESE</name>
<proteinExistence type="predicted"/>
<organism evidence="1 2">
    <name type="scientific">Pseudaminobacter salicylatoxidans</name>
    <dbReference type="NCBI Taxonomy" id="93369"/>
    <lineage>
        <taxon>Bacteria</taxon>
        <taxon>Pseudomonadati</taxon>
        <taxon>Pseudomonadota</taxon>
        <taxon>Alphaproteobacteria</taxon>
        <taxon>Hyphomicrobiales</taxon>
        <taxon>Phyllobacteriaceae</taxon>
        <taxon>Pseudaminobacter</taxon>
    </lineage>
</organism>
<dbReference type="InterPro" id="IPR015946">
    <property type="entry name" value="KH_dom-like_a/b"/>
</dbReference>
<dbReference type="SUPFAM" id="SSF82784">
    <property type="entry name" value="OsmC-like"/>
    <property type="match status" value="1"/>
</dbReference>
<dbReference type="OrthoDB" id="9804010at2"/>
<evidence type="ECO:0000313" key="1">
    <source>
        <dbReference type="EMBL" id="PWJ85675.1"/>
    </source>
</evidence>
<dbReference type="PANTHER" id="PTHR34352">
    <property type="entry name" value="PROTEIN YHFA"/>
    <property type="match status" value="1"/>
</dbReference>
<dbReference type="STRING" id="1192868.GCA_000304395_01491"/>
<dbReference type="PANTHER" id="PTHR34352:SF1">
    <property type="entry name" value="PROTEIN YHFA"/>
    <property type="match status" value="1"/>
</dbReference>
<dbReference type="Gene3D" id="3.30.300.20">
    <property type="match status" value="1"/>
</dbReference>
<accession>A0A316C7D2</accession>
<comment type="caution">
    <text evidence="1">The sequence shown here is derived from an EMBL/GenBank/DDBJ whole genome shotgun (WGS) entry which is preliminary data.</text>
</comment>
<dbReference type="RefSeq" id="WP_109611683.1">
    <property type="nucleotide sequence ID" value="NZ_QGGG01000002.1"/>
</dbReference>
<dbReference type="Gene3D" id="2.20.25.10">
    <property type="match status" value="1"/>
</dbReference>